<comment type="pathway">
    <text evidence="2 6">Cofactor biosynthesis; tetrahydrofolate biosynthesis; 2-amino-4-hydroxy-6-hydroxymethyl-7,8-dihydropteridine diphosphate from 7,8-dihydroneopterin triphosphate: step 3/4.</text>
</comment>
<dbReference type="Gene3D" id="3.30.1130.10">
    <property type="match status" value="1"/>
</dbReference>
<name>A0A9D9NSM1_9BACT</name>
<dbReference type="InterPro" id="IPR006157">
    <property type="entry name" value="FolB_dom"/>
</dbReference>
<dbReference type="EC" id="4.1.2.25" evidence="6"/>
<evidence type="ECO:0000256" key="2">
    <source>
        <dbReference type="ARBA" id="ARBA00005013"/>
    </source>
</evidence>
<feature type="domain" description="Dihydroneopterin aldolase/epimerase" evidence="7">
    <location>
        <begin position="10"/>
        <end position="122"/>
    </location>
</feature>
<evidence type="ECO:0000256" key="1">
    <source>
        <dbReference type="ARBA" id="ARBA00001353"/>
    </source>
</evidence>
<evidence type="ECO:0000256" key="5">
    <source>
        <dbReference type="ARBA" id="ARBA00023239"/>
    </source>
</evidence>
<comment type="caution">
    <text evidence="8">The sequence shown here is derived from an EMBL/GenBank/DDBJ whole genome shotgun (WGS) entry which is preliminary data.</text>
</comment>
<organism evidence="8 9">
    <name type="scientific">Candidatus Cryptobacteroides excrementavium</name>
    <dbReference type="NCBI Taxonomy" id="2840759"/>
    <lineage>
        <taxon>Bacteria</taxon>
        <taxon>Pseudomonadati</taxon>
        <taxon>Bacteroidota</taxon>
        <taxon>Bacteroidia</taxon>
        <taxon>Bacteroidales</taxon>
        <taxon>Candidatus Cryptobacteroides</taxon>
    </lineage>
</organism>
<evidence type="ECO:0000313" key="9">
    <source>
        <dbReference type="Proteomes" id="UP000823750"/>
    </source>
</evidence>
<accession>A0A9D9NSM1</accession>
<keyword evidence="5 6" id="KW-0456">Lyase</keyword>
<evidence type="ECO:0000256" key="3">
    <source>
        <dbReference type="ARBA" id="ARBA00005708"/>
    </source>
</evidence>
<dbReference type="InterPro" id="IPR006156">
    <property type="entry name" value="Dihydroneopterin_aldolase"/>
</dbReference>
<dbReference type="NCBIfam" id="TIGR00526">
    <property type="entry name" value="folB_dom"/>
    <property type="match status" value="1"/>
</dbReference>
<evidence type="ECO:0000313" key="8">
    <source>
        <dbReference type="EMBL" id="MBO8486272.1"/>
    </source>
</evidence>
<reference evidence="8" key="2">
    <citation type="journal article" date="2021" name="PeerJ">
        <title>Extensive microbial diversity within the chicken gut microbiome revealed by metagenomics and culture.</title>
        <authorList>
            <person name="Gilroy R."/>
            <person name="Ravi A."/>
            <person name="Getino M."/>
            <person name="Pursley I."/>
            <person name="Horton D.L."/>
            <person name="Alikhan N.F."/>
            <person name="Baker D."/>
            <person name="Gharbi K."/>
            <person name="Hall N."/>
            <person name="Watson M."/>
            <person name="Adriaenssens E.M."/>
            <person name="Foster-Nyarko E."/>
            <person name="Jarju S."/>
            <person name="Secka A."/>
            <person name="Antonio M."/>
            <person name="Oren A."/>
            <person name="Chaudhuri R.R."/>
            <person name="La Ragione R."/>
            <person name="Hildebrand F."/>
            <person name="Pallen M.J."/>
        </authorList>
    </citation>
    <scope>NUCLEOTIDE SEQUENCE</scope>
    <source>
        <strain evidence="8">B2-16538</strain>
    </source>
</reference>
<dbReference type="GO" id="GO:0004150">
    <property type="term" value="F:dihydroneopterin aldolase activity"/>
    <property type="evidence" value="ECO:0007669"/>
    <property type="project" value="UniProtKB-UniRule"/>
</dbReference>
<comment type="function">
    <text evidence="6">Catalyzes the conversion of 7,8-dihydroneopterin to 6-hydroxymethyl-7,8-dihydropterin.</text>
</comment>
<dbReference type="GO" id="GO:0046656">
    <property type="term" value="P:folic acid biosynthetic process"/>
    <property type="evidence" value="ECO:0007669"/>
    <property type="project" value="UniProtKB-UniRule"/>
</dbReference>
<dbReference type="EMBL" id="JADILX010000113">
    <property type="protein sequence ID" value="MBO8486272.1"/>
    <property type="molecule type" value="Genomic_DNA"/>
</dbReference>
<dbReference type="SMART" id="SM00905">
    <property type="entry name" value="FolB"/>
    <property type="match status" value="1"/>
</dbReference>
<dbReference type="PANTHER" id="PTHR42844">
    <property type="entry name" value="DIHYDRONEOPTERIN ALDOLASE 1-RELATED"/>
    <property type="match status" value="1"/>
</dbReference>
<evidence type="ECO:0000259" key="7">
    <source>
        <dbReference type="SMART" id="SM00905"/>
    </source>
</evidence>
<reference evidence="8" key="1">
    <citation type="submission" date="2020-10" db="EMBL/GenBank/DDBJ databases">
        <authorList>
            <person name="Gilroy R."/>
        </authorList>
    </citation>
    <scope>NUCLEOTIDE SEQUENCE</scope>
    <source>
        <strain evidence="8">B2-16538</strain>
    </source>
</reference>
<dbReference type="NCBIfam" id="TIGR00525">
    <property type="entry name" value="folB"/>
    <property type="match status" value="1"/>
</dbReference>
<dbReference type="GO" id="GO:0005737">
    <property type="term" value="C:cytoplasm"/>
    <property type="evidence" value="ECO:0007669"/>
    <property type="project" value="TreeGrafter"/>
</dbReference>
<dbReference type="PANTHER" id="PTHR42844:SF1">
    <property type="entry name" value="DIHYDRONEOPTERIN ALDOLASE 1-RELATED"/>
    <property type="match status" value="1"/>
</dbReference>
<comment type="catalytic activity">
    <reaction evidence="1 6">
        <text>7,8-dihydroneopterin = 6-hydroxymethyl-7,8-dihydropterin + glycolaldehyde</text>
        <dbReference type="Rhea" id="RHEA:10540"/>
        <dbReference type="ChEBI" id="CHEBI:17001"/>
        <dbReference type="ChEBI" id="CHEBI:17071"/>
        <dbReference type="ChEBI" id="CHEBI:44841"/>
        <dbReference type="EC" id="4.1.2.25"/>
    </reaction>
</comment>
<keyword evidence="4 6" id="KW-0289">Folate biosynthesis</keyword>
<gene>
    <name evidence="8" type="primary">folB</name>
    <name evidence="8" type="ORF">IAB78_07605</name>
</gene>
<dbReference type="GO" id="GO:0046654">
    <property type="term" value="P:tetrahydrofolate biosynthetic process"/>
    <property type="evidence" value="ECO:0007669"/>
    <property type="project" value="UniProtKB-UniRule"/>
</dbReference>
<evidence type="ECO:0000256" key="4">
    <source>
        <dbReference type="ARBA" id="ARBA00022909"/>
    </source>
</evidence>
<evidence type="ECO:0000256" key="6">
    <source>
        <dbReference type="RuleBase" id="RU362079"/>
    </source>
</evidence>
<dbReference type="Pfam" id="PF02152">
    <property type="entry name" value="FolB"/>
    <property type="match status" value="1"/>
</dbReference>
<dbReference type="InterPro" id="IPR043133">
    <property type="entry name" value="GTP-CH-I_C/QueF"/>
</dbReference>
<sequence>MKTGDDMGLLELEGMEFYACHGCLESEKKTGNLFIVDFRAWVDMAGAIQSDALEDAIDYGEIYMTIKKEMQVHSDLLEHLAGRIVHAIERNFPGLSSFSIRVSKRRPPVNGIAAWSRVTLYHGDKNMEGKA</sequence>
<dbReference type="Proteomes" id="UP000823750">
    <property type="component" value="Unassembled WGS sequence"/>
</dbReference>
<protein>
    <recommendedName>
        <fullName evidence="6">7,8-dihydroneopterin aldolase</fullName>
        <ecNumber evidence="6">4.1.2.25</ecNumber>
    </recommendedName>
</protein>
<comment type="similarity">
    <text evidence="3 6">Belongs to the DHNA family.</text>
</comment>
<proteinExistence type="inferred from homology"/>
<dbReference type="AlphaFoldDB" id="A0A9D9NSM1"/>
<dbReference type="SUPFAM" id="SSF55620">
    <property type="entry name" value="Tetrahydrobiopterin biosynthesis enzymes-like"/>
    <property type="match status" value="1"/>
</dbReference>